<evidence type="ECO:0000256" key="7">
    <source>
        <dbReference type="SAM" id="MobiDB-lite"/>
    </source>
</evidence>
<accession>A0ABS3VDL7</accession>
<evidence type="ECO:0000256" key="3">
    <source>
        <dbReference type="ARBA" id="ARBA00022475"/>
    </source>
</evidence>
<feature type="transmembrane region" description="Helical" evidence="8">
    <location>
        <begin position="655"/>
        <end position="679"/>
    </location>
</feature>
<dbReference type="InterPro" id="IPR004869">
    <property type="entry name" value="MMPL_dom"/>
</dbReference>
<keyword evidence="4 8" id="KW-0812">Transmembrane</keyword>
<name>A0ABS3VDL7_9ACTN</name>
<comment type="caution">
    <text evidence="10">The sequence shown here is derived from an EMBL/GenBank/DDBJ whole genome shotgun (WGS) entry which is preliminary data.</text>
</comment>
<feature type="transmembrane region" description="Helical" evidence="8">
    <location>
        <begin position="227"/>
        <end position="251"/>
    </location>
</feature>
<dbReference type="EMBL" id="JAGFWR010000017">
    <property type="protein sequence ID" value="MBO4163706.1"/>
    <property type="molecule type" value="Genomic_DNA"/>
</dbReference>
<evidence type="ECO:0000256" key="4">
    <source>
        <dbReference type="ARBA" id="ARBA00022692"/>
    </source>
</evidence>
<feature type="transmembrane region" description="Helical" evidence="8">
    <location>
        <begin position="180"/>
        <end position="199"/>
    </location>
</feature>
<sequence>MFAWWGRVVVRARWVVLATAGVLVAVGATWGAGVFGELTGGGFDDPSSESSRTVQRVTAELGRQGADVIVLWSSGTASVDDPEFRDPVTSTVAGLRQRAEVAEVTTWYDTPAPAFVAEDRRATYALVKLTGGDEDARSAQFTALRPALDAPGLRTDVGGLVAFQAEATTQSTEDITRAELLSMPVLLVLLVLIFGGLVAAGTPLLVGGLAILGAFVAVRLVNLVTDVSIFAINVITLIGLGMAVDYALFIVSRFREELAAGHGTAEAIRRTILTAGRTVFVSGLTVALAMASLLIFPQPFLRSMGFGGMAAVLIAMLAALTVLPALLVVLGHRVDAVRVPLPWRRGTRGARRALGDEGGAWARIARSVMRRPALYLVGVAVLLAVLATPFARITFGGVDERVLPADAAPRVVSERIAAEFPGGTIAPIEVLVSGAAADAVRPFADRIAALPGVTGVQVTAAKGESTLLSVSYPGEPTGDDARDLVRTLRDLPGPAGAQVLVGGRPAADVDLLDSLGDRLPWMALLMAGATLLLLFLAFGSVVLPVKAVLMNLLSIGASFGVVVWIFQDGHLAGLLGFTSTGFIEPSNLILMLAVLFGLATDYEVFLLSRVREEWDRTGDNSASVATGLQRTGRIITAAALLLIIVVAGFTTGGMAYIKLIGVGMIVAIVVDATLVRALLVPATMRLLGRWNWWAPAPLARLWARYGLRETDDPADPPTTPDTSASASPVPSPPAPPVPPAPAAGTRGGSADASGWFTVADAASTPADAPPEPDVDPEPAVDPEADVDPEAAARRTRQRDNARVAE</sequence>
<dbReference type="Pfam" id="PF03176">
    <property type="entry name" value="MMPL"/>
    <property type="match status" value="2"/>
</dbReference>
<keyword evidence="11" id="KW-1185">Reference proteome</keyword>
<evidence type="ECO:0000313" key="10">
    <source>
        <dbReference type="EMBL" id="MBO4163706.1"/>
    </source>
</evidence>
<evidence type="ECO:0000256" key="6">
    <source>
        <dbReference type="ARBA" id="ARBA00023136"/>
    </source>
</evidence>
<comment type="similarity">
    <text evidence="2">Belongs to the resistance-nodulation-cell division (RND) (TC 2.A.6) family. MmpL subfamily.</text>
</comment>
<dbReference type="SUPFAM" id="SSF82866">
    <property type="entry name" value="Multidrug efflux transporter AcrB transmembrane domain"/>
    <property type="match status" value="2"/>
</dbReference>
<keyword evidence="6 8" id="KW-0472">Membrane</keyword>
<feature type="domain" description="SSD" evidence="9">
    <location>
        <begin position="234"/>
        <end position="329"/>
    </location>
</feature>
<dbReference type="PANTHER" id="PTHR33406">
    <property type="entry name" value="MEMBRANE PROTEIN MJ1562-RELATED"/>
    <property type="match status" value="1"/>
</dbReference>
<proteinExistence type="inferred from homology"/>
<protein>
    <submittedName>
        <fullName evidence="10">MMPL family transporter</fullName>
    </submittedName>
</protein>
<evidence type="ECO:0000313" key="11">
    <source>
        <dbReference type="Proteomes" id="UP000671399"/>
    </source>
</evidence>
<evidence type="ECO:0000256" key="5">
    <source>
        <dbReference type="ARBA" id="ARBA00022989"/>
    </source>
</evidence>
<organism evidence="10 11">
    <name type="scientific">Micromonospora antibiotica</name>
    <dbReference type="NCBI Taxonomy" id="2807623"/>
    <lineage>
        <taxon>Bacteria</taxon>
        <taxon>Bacillati</taxon>
        <taxon>Actinomycetota</taxon>
        <taxon>Actinomycetes</taxon>
        <taxon>Micromonosporales</taxon>
        <taxon>Micromonosporaceae</taxon>
        <taxon>Micromonospora</taxon>
    </lineage>
</organism>
<evidence type="ECO:0000256" key="2">
    <source>
        <dbReference type="ARBA" id="ARBA00010157"/>
    </source>
</evidence>
<feature type="transmembrane region" description="Helical" evidence="8">
    <location>
        <begin position="308"/>
        <end position="330"/>
    </location>
</feature>
<feature type="transmembrane region" description="Helical" evidence="8">
    <location>
        <begin position="587"/>
        <end position="610"/>
    </location>
</feature>
<evidence type="ECO:0000256" key="1">
    <source>
        <dbReference type="ARBA" id="ARBA00004651"/>
    </source>
</evidence>
<feature type="compositionally biased region" description="Pro residues" evidence="7">
    <location>
        <begin position="729"/>
        <end position="741"/>
    </location>
</feature>
<keyword evidence="3" id="KW-1003">Cell membrane</keyword>
<feature type="transmembrane region" description="Helical" evidence="8">
    <location>
        <begin position="548"/>
        <end position="567"/>
    </location>
</feature>
<feature type="transmembrane region" description="Helical" evidence="8">
    <location>
        <begin position="521"/>
        <end position="541"/>
    </location>
</feature>
<feature type="transmembrane region" description="Helical" evidence="8">
    <location>
        <begin position="631"/>
        <end position="649"/>
    </location>
</feature>
<keyword evidence="5 8" id="KW-1133">Transmembrane helix</keyword>
<dbReference type="PANTHER" id="PTHR33406:SF11">
    <property type="entry name" value="MEMBRANE PROTEIN SCO6666-RELATED"/>
    <property type="match status" value="1"/>
</dbReference>
<dbReference type="RefSeq" id="WP_208569273.1">
    <property type="nucleotide sequence ID" value="NZ_JAGFWR010000017.1"/>
</dbReference>
<dbReference type="Proteomes" id="UP000671399">
    <property type="component" value="Unassembled WGS sequence"/>
</dbReference>
<feature type="transmembrane region" description="Helical" evidence="8">
    <location>
        <begin position="373"/>
        <end position="395"/>
    </location>
</feature>
<gene>
    <name evidence="10" type="ORF">JQN83_23220</name>
</gene>
<reference evidence="10 11" key="1">
    <citation type="submission" date="2021-03" db="EMBL/GenBank/DDBJ databases">
        <authorList>
            <person name="Lee D.-H."/>
        </authorList>
    </citation>
    <scope>NUCLEOTIDE SEQUENCE [LARGE SCALE GENOMIC DNA]</scope>
    <source>
        <strain evidence="10 11">MMS20-R2-23</strain>
    </source>
</reference>
<dbReference type="InterPro" id="IPR000731">
    <property type="entry name" value="SSD"/>
</dbReference>
<feature type="transmembrane region" description="Helical" evidence="8">
    <location>
        <begin position="272"/>
        <end position="296"/>
    </location>
</feature>
<dbReference type="PROSITE" id="PS50156">
    <property type="entry name" value="SSD"/>
    <property type="match status" value="1"/>
</dbReference>
<feature type="region of interest" description="Disordered" evidence="7">
    <location>
        <begin position="711"/>
        <end position="805"/>
    </location>
</feature>
<evidence type="ECO:0000256" key="8">
    <source>
        <dbReference type="SAM" id="Phobius"/>
    </source>
</evidence>
<dbReference type="Gene3D" id="1.20.1640.10">
    <property type="entry name" value="Multidrug efflux transporter AcrB transmembrane domain"/>
    <property type="match status" value="2"/>
</dbReference>
<evidence type="ECO:0000259" key="9">
    <source>
        <dbReference type="PROSITE" id="PS50156"/>
    </source>
</evidence>
<dbReference type="InterPro" id="IPR050545">
    <property type="entry name" value="Mycobact_MmpL"/>
</dbReference>
<comment type="subcellular location">
    <subcellularLocation>
        <location evidence="1">Cell membrane</location>
        <topology evidence="1">Multi-pass membrane protein</topology>
    </subcellularLocation>
</comment>
<feature type="compositionally biased region" description="Acidic residues" evidence="7">
    <location>
        <begin position="770"/>
        <end position="788"/>
    </location>
</feature>